<protein>
    <recommendedName>
        <fullName evidence="6">SEA domain-containing protein</fullName>
    </recommendedName>
</protein>
<dbReference type="GO" id="GO:0004930">
    <property type="term" value="F:G protein-coupled receptor activity"/>
    <property type="evidence" value="ECO:0007669"/>
    <property type="project" value="TreeGrafter"/>
</dbReference>
<feature type="compositionally biased region" description="Basic and acidic residues" evidence="1">
    <location>
        <begin position="273"/>
        <end position="287"/>
    </location>
</feature>
<dbReference type="InterPro" id="IPR051587">
    <property type="entry name" value="Adhesion_GPCR"/>
</dbReference>
<evidence type="ECO:0000313" key="4">
    <source>
        <dbReference type="EMBL" id="TRY83531.1"/>
    </source>
</evidence>
<keyword evidence="2" id="KW-0812">Transmembrane</keyword>
<keyword evidence="5" id="KW-1185">Reference proteome</keyword>
<evidence type="ECO:0000313" key="5">
    <source>
        <dbReference type="Proteomes" id="UP000316079"/>
    </source>
</evidence>
<evidence type="ECO:0000256" key="3">
    <source>
        <dbReference type="SAM" id="SignalP"/>
    </source>
</evidence>
<dbReference type="PANTHER" id="PTHR45813:SF2">
    <property type="entry name" value="ADHESION G-PROTEIN COUPLED RECEPTOR F3"/>
    <property type="match status" value="1"/>
</dbReference>
<feature type="chain" id="PRO_5021727186" description="SEA domain-containing protein" evidence="3">
    <location>
        <begin position="22"/>
        <end position="287"/>
    </location>
</feature>
<accession>A0A553Q0R1</accession>
<dbReference type="EMBL" id="SRMA01026473">
    <property type="protein sequence ID" value="TRY83531.1"/>
    <property type="molecule type" value="Genomic_DNA"/>
</dbReference>
<comment type="caution">
    <text evidence="4">The sequence shown here is derived from an EMBL/GenBank/DDBJ whole genome shotgun (WGS) entry which is preliminary data.</text>
</comment>
<keyword evidence="3" id="KW-0732">Signal</keyword>
<keyword evidence="2" id="KW-1133">Transmembrane helix</keyword>
<keyword evidence="2" id="KW-0472">Membrane</keyword>
<reference evidence="4 5" key="1">
    <citation type="journal article" date="2019" name="Sci. Data">
        <title>Hybrid genome assembly and annotation of Danionella translucida.</title>
        <authorList>
            <person name="Kadobianskyi M."/>
            <person name="Schulze L."/>
            <person name="Schuelke M."/>
            <person name="Judkewitz B."/>
        </authorList>
    </citation>
    <scope>NUCLEOTIDE SEQUENCE [LARGE SCALE GENOMIC DNA]</scope>
    <source>
        <strain evidence="4 5">Bolton</strain>
    </source>
</reference>
<name>A0A553Q0R1_9TELE</name>
<feature type="signal peptide" evidence="3">
    <location>
        <begin position="1"/>
        <end position="21"/>
    </location>
</feature>
<gene>
    <name evidence="4" type="ORF">DNTS_016245</name>
</gene>
<organism evidence="4 5">
    <name type="scientific">Danionella cerebrum</name>
    <dbReference type="NCBI Taxonomy" id="2873325"/>
    <lineage>
        <taxon>Eukaryota</taxon>
        <taxon>Metazoa</taxon>
        <taxon>Chordata</taxon>
        <taxon>Craniata</taxon>
        <taxon>Vertebrata</taxon>
        <taxon>Euteleostomi</taxon>
        <taxon>Actinopterygii</taxon>
        <taxon>Neopterygii</taxon>
        <taxon>Teleostei</taxon>
        <taxon>Ostariophysi</taxon>
        <taxon>Cypriniformes</taxon>
        <taxon>Danionidae</taxon>
        <taxon>Danioninae</taxon>
        <taxon>Danionella</taxon>
    </lineage>
</organism>
<dbReference type="AlphaFoldDB" id="A0A553Q0R1"/>
<dbReference type="Proteomes" id="UP000316079">
    <property type="component" value="Unassembled WGS sequence"/>
</dbReference>
<feature type="region of interest" description="Disordered" evidence="1">
    <location>
        <begin position="266"/>
        <end position="287"/>
    </location>
</feature>
<dbReference type="PANTHER" id="PTHR45813">
    <property type="entry name" value="IG-LIKE DOMAIN-CONTAINING PROTEIN"/>
    <property type="match status" value="1"/>
</dbReference>
<feature type="transmembrane region" description="Helical" evidence="2">
    <location>
        <begin position="200"/>
        <end position="226"/>
    </location>
</feature>
<evidence type="ECO:0000256" key="1">
    <source>
        <dbReference type="SAM" id="MobiDB-lite"/>
    </source>
</evidence>
<proteinExistence type="predicted"/>
<evidence type="ECO:0008006" key="6">
    <source>
        <dbReference type="Google" id="ProtNLM"/>
    </source>
</evidence>
<dbReference type="GO" id="GO:0007189">
    <property type="term" value="P:adenylate cyclase-activating G protein-coupled receptor signaling pathway"/>
    <property type="evidence" value="ECO:0007669"/>
    <property type="project" value="TreeGrafter"/>
</dbReference>
<sequence>MKQSTVVIVFLLGLFFKVADAENSTQMYFLEFEFEKSVKSNVMGFLKLLTQIDNTNAVLSEFNSTTVSIKATSTISDEPCGILCNPSYKNTLEYQNKTQNYTKMLSEKFSTLKYFESLVITGFRSGSILADYTVQLLGPVSASALSKVAMNLNDTKLNTTGFVTITAPVNQPIDINSAAKITCTPQLNQPGLLGPLKGSIFAFVIPVGAIVFVNMFTLAVVIMKIATPAVSEAKVRDEKDVGFFILLTNYIGEKRVRDALLKRFKSKQSVQSKNEHLSKSSSSEKKK</sequence>
<evidence type="ECO:0000256" key="2">
    <source>
        <dbReference type="SAM" id="Phobius"/>
    </source>
</evidence>
<dbReference type="OrthoDB" id="10040049at2759"/>